<evidence type="ECO:0000256" key="5">
    <source>
        <dbReference type="ARBA" id="ARBA00023136"/>
    </source>
</evidence>
<evidence type="ECO:0000256" key="2">
    <source>
        <dbReference type="ARBA" id="ARBA00008066"/>
    </source>
</evidence>
<evidence type="ECO:0000256" key="7">
    <source>
        <dbReference type="SAM" id="Phobius"/>
    </source>
</evidence>
<evidence type="ECO:0000259" key="8">
    <source>
        <dbReference type="Pfam" id="PF01490"/>
    </source>
</evidence>
<sequence length="520" mass="56827">MASVERRWSPDGFSPGSSTSGDLERKSYGISSKKTFFFGGTDFIIGPRIAPIPERLKNDEIYQGDDSGAAILEKQLASEEGQAIQYRTCSWQKTAALLFSQFIALPAMSFPFAYSQLGLGLGLAVTAVAAVVSFYTSLIIWEFCLRHPEARDVCDIGQMIFGGKEWMWWVIAVVFVLNNIFAQGFSVLSGAQYLNTMTDNDIIGGCRTVEFAIILTIACWLASLPRTFSLVSKLGTISALFTFAGYIVTVTFAAKQPSPAGYDPVGKGEPFLLIQLPASTTFSQGLTAVLTISVTIFGQIAVPSFVAEMREPREFPKSLLVSVVAELVVFSVVGATIYAFTGQQYITSPAFGALQSVYKKISFTFMVPTILFVGALYASFTARFVFFRIFRDSKHTTGHTLVGWLSWSSILLVSWISAFLIAEVVPFFSALLSLSGALFMSWYGFIFWGVACLRMRSVDRKVGRCNAPIYDFFLVTANSGLILAGIFCLTAGTYASIDVIEEAFRDGQVQGVFSCKTNGI</sequence>
<feature type="transmembrane region" description="Helical" evidence="7">
    <location>
        <begin position="427"/>
        <end position="451"/>
    </location>
</feature>
<feature type="transmembrane region" description="Helical" evidence="7">
    <location>
        <begin position="234"/>
        <end position="254"/>
    </location>
</feature>
<evidence type="ECO:0000256" key="6">
    <source>
        <dbReference type="SAM" id="MobiDB-lite"/>
    </source>
</evidence>
<feature type="transmembrane region" description="Helical" evidence="7">
    <location>
        <begin position="95"/>
        <end position="114"/>
    </location>
</feature>
<dbReference type="InterPro" id="IPR013057">
    <property type="entry name" value="AA_transpt_TM"/>
</dbReference>
<accession>A0A0F7ZNM0</accession>
<feature type="transmembrane region" description="Helical" evidence="7">
    <location>
        <begin position="120"/>
        <end position="145"/>
    </location>
</feature>
<evidence type="ECO:0000256" key="1">
    <source>
        <dbReference type="ARBA" id="ARBA00004141"/>
    </source>
</evidence>
<protein>
    <recommendedName>
        <fullName evidence="8">Amino acid transporter transmembrane domain-containing protein</fullName>
    </recommendedName>
</protein>
<feature type="transmembrane region" description="Helical" evidence="7">
    <location>
        <begin position="361"/>
        <end position="380"/>
    </location>
</feature>
<keyword evidence="10" id="KW-1185">Reference proteome</keyword>
<dbReference type="Gene3D" id="1.20.1740.10">
    <property type="entry name" value="Amino acid/polyamine transporter I"/>
    <property type="match status" value="1"/>
</dbReference>
<dbReference type="Proteomes" id="UP000054481">
    <property type="component" value="Unassembled WGS sequence"/>
</dbReference>
<proteinExistence type="inferred from homology"/>
<comment type="similarity">
    <text evidence="2">Belongs to the amino acid/polyamine transporter 2 family.</text>
</comment>
<evidence type="ECO:0000256" key="4">
    <source>
        <dbReference type="ARBA" id="ARBA00022989"/>
    </source>
</evidence>
<evidence type="ECO:0000313" key="9">
    <source>
        <dbReference type="EMBL" id="KJZ73985.1"/>
    </source>
</evidence>
<organism evidence="9 10">
    <name type="scientific">Hirsutella minnesotensis 3608</name>
    <dbReference type="NCBI Taxonomy" id="1043627"/>
    <lineage>
        <taxon>Eukaryota</taxon>
        <taxon>Fungi</taxon>
        <taxon>Dikarya</taxon>
        <taxon>Ascomycota</taxon>
        <taxon>Pezizomycotina</taxon>
        <taxon>Sordariomycetes</taxon>
        <taxon>Hypocreomycetidae</taxon>
        <taxon>Hypocreales</taxon>
        <taxon>Ophiocordycipitaceae</taxon>
        <taxon>Hirsutella</taxon>
    </lineage>
</organism>
<dbReference type="GO" id="GO:0016020">
    <property type="term" value="C:membrane"/>
    <property type="evidence" value="ECO:0007669"/>
    <property type="project" value="UniProtKB-SubCell"/>
</dbReference>
<feature type="transmembrane region" description="Helical" evidence="7">
    <location>
        <begin position="319"/>
        <end position="341"/>
    </location>
</feature>
<name>A0A0F7ZNM0_9HYPO</name>
<feature type="transmembrane region" description="Helical" evidence="7">
    <location>
        <begin position="472"/>
        <end position="497"/>
    </location>
</feature>
<feature type="transmembrane region" description="Helical" evidence="7">
    <location>
        <begin position="286"/>
        <end position="307"/>
    </location>
</feature>
<keyword evidence="3 7" id="KW-0812">Transmembrane</keyword>
<dbReference type="PANTHER" id="PTHR22950">
    <property type="entry name" value="AMINO ACID TRANSPORTER"/>
    <property type="match status" value="1"/>
</dbReference>
<dbReference type="OrthoDB" id="294730at2759"/>
<gene>
    <name evidence="9" type="ORF">HIM_06653</name>
</gene>
<feature type="transmembrane region" description="Helical" evidence="7">
    <location>
        <begin position="202"/>
        <end position="222"/>
    </location>
</feature>
<evidence type="ECO:0000256" key="3">
    <source>
        <dbReference type="ARBA" id="ARBA00022692"/>
    </source>
</evidence>
<keyword evidence="4 7" id="KW-1133">Transmembrane helix</keyword>
<feature type="transmembrane region" description="Helical" evidence="7">
    <location>
        <begin position="166"/>
        <end position="182"/>
    </location>
</feature>
<dbReference type="PANTHER" id="PTHR22950:SF20">
    <property type="entry name" value="AMINO ACID TRANSPORTER (EUROFUNG)"/>
    <property type="match status" value="1"/>
</dbReference>
<feature type="domain" description="Amino acid transporter transmembrane" evidence="8">
    <location>
        <begin position="88"/>
        <end position="476"/>
    </location>
</feature>
<dbReference type="GO" id="GO:0015179">
    <property type="term" value="F:L-amino acid transmembrane transporter activity"/>
    <property type="evidence" value="ECO:0007669"/>
    <property type="project" value="TreeGrafter"/>
</dbReference>
<dbReference type="EMBL" id="KQ030530">
    <property type="protein sequence ID" value="KJZ73985.1"/>
    <property type="molecule type" value="Genomic_DNA"/>
</dbReference>
<dbReference type="Pfam" id="PF01490">
    <property type="entry name" value="Aa_trans"/>
    <property type="match status" value="1"/>
</dbReference>
<feature type="region of interest" description="Disordered" evidence="6">
    <location>
        <begin position="1"/>
        <end position="24"/>
    </location>
</feature>
<dbReference type="AlphaFoldDB" id="A0A0F7ZNM0"/>
<keyword evidence="5 7" id="KW-0472">Membrane</keyword>
<dbReference type="FunFam" id="1.20.1740.10:FF:000039">
    <property type="entry name" value="Neutral amino acid transporter (Eurofung)"/>
    <property type="match status" value="1"/>
</dbReference>
<feature type="transmembrane region" description="Helical" evidence="7">
    <location>
        <begin position="401"/>
        <end position="421"/>
    </location>
</feature>
<comment type="subcellular location">
    <subcellularLocation>
        <location evidence="1">Membrane</location>
        <topology evidence="1">Multi-pass membrane protein</topology>
    </subcellularLocation>
</comment>
<reference evidence="9 10" key="1">
    <citation type="journal article" date="2014" name="Genome Biol. Evol.">
        <title>Comparative genomics and transcriptomics analyses reveal divergent lifestyle features of nematode endoparasitic fungus Hirsutella minnesotensis.</title>
        <authorList>
            <person name="Lai Y."/>
            <person name="Liu K."/>
            <person name="Zhang X."/>
            <person name="Zhang X."/>
            <person name="Li K."/>
            <person name="Wang N."/>
            <person name="Shu C."/>
            <person name="Wu Y."/>
            <person name="Wang C."/>
            <person name="Bushley K.E."/>
            <person name="Xiang M."/>
            <person name="Liu X."/>
        </authorList>
    </citation>
    <scope>NUCLEOTIDE SEQUENCE [LARGE SCALE GENOMIC DNA]</scope>
    <source>
        <strain evidence="9 10">3608</strain>
    </source>
</reference>
<evidence type="ECO:0000313" key="10">
    <source>
        <dbReference type="Proteomes" id="UP000054481"/>
    </source>
</evidence>